<dbReference type="PRINTS" id="PR00081">
    <property type="entry name" value="GDHRDH"/>
</dbReference>
<name>A0ABT4JA93_9RHOB</name>
<evidence type="ECO:0000256" key="2">
    <source>
        <dbReference type="ARBA" id="ARBA00023002"/>
    </source>
</evidence>
<dbReference type="PANTHER" id="PTHR43639:SF1">
    <property type="entry name" value="SHORT-CHAIN DEHYDROGENASE_REDUCTASE FAMILY PROTEIN"/>
    <property type="match status" value="1"/>
</dbReference>
<comment type="similarity">
    <text evidence="1">Belongs to the short-chain dehydrogenases/reductases (SDR) family.</text>
</comment>
<evidence type="ECO:0000256" key="1">
    <source>
        <dbReference type="ARBA" id="ARBA00006484"/>
    </source>
</evidence>
<keyword evidence="4" id="KW-1185">Reference proteome</keyword>
<gene>
    <name evidence="3" type="ORF">OU682_17405</name>
</gene>
<organism evidence="3 4">
    <name type="scientific">Paracoccus benzoatiresistens</name>
    <dbReference type="NCBI Taxonomy" id="2997341"/>
    <lineage>
        <taxon>Bacteria</taxon>
        <taxon>Pseudomonadati</taxon>
        <taxon>Pseudomonadota</taxon>
        <taxon>Alphaproteobacteria</taxon>
        <taxon>Rhodobacterales</taxon>
        <taxon>Paracoccaceae</taxon>
        <taxon>Paracoccus</taxon>
    </lineage>
</organism>
<evidence type="ECO:0000313" key="4">
    <source>
        <dbReference type="Proteomes" id="UP001149822"/>
    </source>
</evidence>
<dbReference type="Proteomes" id="UP001149822">
    <property type="component" value="Unassembled WGS sequence"/>
</dbReference>
<evidence type="ECO:0000313" key="3">
    <source>
        <dbReference type="EMBL" id="MCZ0963386.1"/>
    </source>
</evidence>
<dbReference type="EMBL" id="JAPTYD010000036">
    <property type="protein sequence ID" value="MCZ0963386.1"/>
    <property type="molecule type" value="Genomic_DNA"/>
</dbReference>
<dbReference type="InterPro" id="IPR036291">
    <property type="entry name" value="NAD(P)-bd_dom_sf"/>
</dbReference>
<protein>
    <submittedName>
        <fullName evidence="3">SDR family oxidoreductase</fullName>
    </submittedName>
</protein>
<dbReference type="InterPro" id="IPR002347">
    <property type="entry name" value="SDR_fam"/>
</dbReference>
<dbReference type="PANTHER" id="PTHR43639">
    <property type="entry name" value="OXIDOREDUCTASE, SHORT-CHAIN DEHYDROGENASE/REDUCTASE FAMILY (AFU_ORTHOLOGUE AFUA_5G02870)"/>
    <property type="match status" value="1"/>
</dbReference>
<dbReference type="Gene3D" id="3.40.50.720">
    <property type="entry name" value="NAD(P)-binding Rossmann-like Domain"/>
    <property type="match status" value="1"/>
</dbReference>
<dbReference type="Pfam" id="PF13561">
    <property type="entry name" value="adh_short_C2"/>
    <property type="match status" value="1"/>
</dbReference>
<dbReference type="InterPro" id="IPR020904">
    <property type="entry name" value="Sc_DH/Rdtase_CS"/>
</dbReference>
<reference evidence="3" key="1">
    <citation type="submission" date="2022-12" db="EMBL/GenBank/DDBJ databases">
        <title>Paracoccus sp. EF6 isolated from a lake water.</title>
        <authorList>
            <person name="Liu H."/>
        </authorList>
    </citation>
    <scope>NUCLEOTIDE SEQUENCE</scope>
    <source>
        <strain evidence="3">EF6</strain>
    </source>
</reference>
<dbReference type="SUPFAM" id="SSF51735">
    <property type="entry name" value="NAD(P)-binding Rossmann-fold domains"/>
    <property type="match status" value="1"/>
</dbReference>
<comment type="caution">
    <text evidence="3">The sequence shown here is derived from an EMBL/GenBank/DDBJ whole genome shotgun (WGS) entry which is preliminary data.</text>
</comment>
<keyword evidence="2" id="KW-0560">Oxidoreductase</keyword>
<dbReference type="PROSITE" id="PS00061">
    <property type="entry name" value="ADH_SHORT"/>
    <property type="match status" value="1"/>
</dbReference>
<proteinExistence type="inferred from homology"/>
<dbReference type="RefSeq" id="WP_268943464.1">
    <property type="nucleotide sequence ID" value="NZ_JAPTYD010000036.1"/>
</dbReference>
<accession>A0ABT4JA93</accession>
<sequence>MSYDAFAEFRMDGHDVIITGGAQNIGAGIARTLSGAGAKVMIADLNGEMAAETAAEIALATGNDCRGMACDVTDKAAIDAVVRATVDAFGGISTLVNNVGWGGRQEDPAAIPEEEFIASYRLNTISAYRMSMACLPHLEKARNATITNSGSFSSAVPAYDILPYATAKAALNQMMVSLAHLLHKRVRVNSVLIGTVMTAGYGDAGIDPEMQERLSHPDSLTGRPGRPEDVANAMLWLCSPASRWVSGQTINVHGGGTVVRLFGR</sequence>